<reference evidence="1 2" key="1">
    <citation type="submission" date="2018-10" db="EMBL/GenBank/DDBJ databases">
        <title>Genomic Encyclopedia of Archaeal and Bacterial Type Strains, Phase II (KMG-II): from individual species to whole genera.</title>
        <authorList>
            <person name="Goeker M."/>
        </authorList>
    </citation>
    <scope>NUCLEOTIDE SEQUENCE [LARGE SCALE GENOMIC DNA]</scope>
    <source>
        <strain evidence="1 2">VM1</strain>
    </source>
</reference>
<comment type="caution">
    <text evidence="1">The sequence shown here is derived from an EMBL/GenBank/DDBJ whole genome shotgun (WGS) entry which is preliminary data.</text>
</comment>
<sequence length="44" mass="5284">MKNFSYDIVLVPKKNLLKKKMSDLNKDIKALIEFLRELNEKNFN</sequence>
<dbReference type="AlphaFoldDB" id="A0A3M0B6P7"/>
<proteinExistence type="predicted"/>
<evidence type="ECO:0000313" key="2">
    <source>
        <dbReference type="Proteomes" id="UP000280842"/>
    </source>
</evidence>
<gene>
    <name evidence="1" type="ORF">CLV39_1522</name>
</gene>
<dbReference type="Proteomes" id="UP000280842">
    <property type="component" value="Unassembled WGS sequence"/>
</dbReference>
<name>A0A3M0B6P7_9AQUI</name>
<organism evidence="1 2">
    <name type="scientific">Hydrogenothermus marinus</name>
    <dbReference type="NCBI Taxonomy" id="133270"/>
    <lineage>
        <taxon>Bacteria</taxon>
        <taxon>Pseudomonadati</taxon>
        <taxon>Aquificota</taxon>
        <taxon>Aquificia</taxon>
        <taxon>Aquificales</taxon>
        <taxon>Hydrogenothermaceae</taxon>
        <taxon>Hydrogenothermus</taxon>
    </lineage>
</organism>
<accession>A0A3M0B6P7</accession>
<keyword evidence="2" id="KW-1185">Reference proteome</keyword>
<evidence type="ECO:0000313" key="1">
    <source>
        <dbReference type="EMBL" id="RMA93043.1"/>
    </source>
</evidence>
<dbReference type="EMBL" id="REFO01000015">
    <property type="protein sequence ID" value="RMA93043.1"/>
    <property type="molecule type" value="Genomic_DNA"/>
</dbReference>
<protein>
    <submittedName>
        <fullName evidence="1">Uncharacterized protein</fullName>
    </submittedName>
</protein>